<keyword evidence="6" id="KW-0539">Nucleus</keyword>
<feature type="coiled-coil region" evidence="8">
    <location>
        <begin position="47"/>
        <end position="77"/>
    </location>
</feature>
<keyword evidence="4" id="KW-0158">Chromosome</keyword>
<keyword evidence="7" id="KW-0544">Nucleosome core</keyword>
<dbReference type="SUPFAM" id="SSF47113">
    <property type="entry name" value="Histone-fold"/>
    <property type="match status" value="1"/>
</dbReference>
<name>A0AAP0JB01_9MAGN</name>
<dbReference type="GO" id="GO:0005634">
    <property type="term" value="C:nucleus"/>
    <property type="evidence" value="ECO:0007669"/>
    <property type="project" value="UniProtKB-SubCell"/>
</dbReference>
<organism evidence="9 10">
    <name type="scientific">Stephania japonica</name>
    <dbReference type="NCBI Taxonomy" id="461633"/>
    <lineage>
        <taxon>Eukaryota</taxon>
        <taxon>Viridiplantae</taxon>
        <taxon>Streptophyta</taxon>
        <taxon>Embryophyta</taxon>
        <taxon>Tracheophyta</taxon>
        <taxon>Spermatophyta</taxon>
        <taxon>Magnoliopsida</taxon>
        <taxon>Ranunculales</taxon>
        <taxon>Menispermaceae</taxon>
        <taxon>Menispermoideae</taxon>
        <taxon>Cissampelideae</taxon>
        <taxon>Stephania</taxon>
    </lineage>
</organism>
<keyword evidence="5" id="KW-0238">DNA-binding</keyword>
<keyword evidence="10" id="KW-1185">Reference proteome</keyword>
<dbReference type="GO" id="GO:0003677">
    <property type="term" value="F:DNA binding"/>
    <property type="evidence" value="ECO:0007669"/>
    <property type="project" value="UniProtKB-KW"/>
</dbReference>
<dbReference type="Gene3D" id="1.10.20.10">
    <property type="entry name" value="Histone, subunit A"/>
    <property type="match status" value="1"/>
</dbReference>
<evidence type="ECO:0008006" key="11">
    <source>
        <dbReference type="Google" id="ProtNLM"/>
    </source>
</evidence>
<comment type="similarity">
    <text evidence="3">Belongs to the histone H4 family.</text>
</comment>
<sequence length="148" mass="16551">MDAVTYMKHARRKTVTMMDVIYALKRHGRTRYGQWLGLGFVGLGILCKDLEVDLANMQKKKEEEKALKELKAKAGQKGTFGGLVRGLPDWDGTAVVKDDLKRSPESWNSPITTLNGATTVDCCDMGKFRGPFHDHVGASRSPKQEKQR</sequence>
<evidence type="ECO:0000256" key="8">
    <source>
        <dbReference type="SAM" id="Coils"/>
    </source>
</evidence>
<keyword evidence="8" id="KW-0175">Coiled coil</keyword>
<evidence type="ECO:0000256" key="7">
    <source>
        <dbReference type="ARBA" id="ARBA00023269"/>
    </source>
</evidence>
<evidence type="ECO:0000256" key="1">
    <source>
        <dbReference type="ARBA" id="ARBA00004123"/>
    </source>
</evidence>
<dbReference type="InterPro" id="IPR009072">
    <property type="entry name" value="Histone-fold"/>
</dbReference>
<dbReference type="AlphaFoldDB" id="A0AAP0JB01"/>
<dbReference type="InterPro" id="IPR015157">
    <property type="entry name" value="TMA7"/>
</dbReference>
<evidence type="ECO:0000256" key="3">
    <source>
        <dbReference type="ARBA" id="ARBA00006564"/>
    </source>
</evidence>
<dbReference type="GO" id="GO:0030527">
    <property type="term" value="F:structural constituent of chromatin"/>
    <property type="evidence" value="ECO:0007669"/>
    <property type="project" value="InterPro"/>
</dbReference>
<dbReference type="EMBL" id="JBBNAE010000004">
    <property type="protein sequence ID" value="KAK9130887.1"/>
    <property type="molecule type" value="Genomic_DNA"/>
</dbReference>
<comment type="subcellular location">
    <subcellularLocation>
        <location evidence="2">Chromosome</location>
    </subcellularLocation>
    <subcellularLocation>
        <location evidence="1">Nucleus</location>
    </subcellularLocation>
</comment>
<dbReference type="PRINTS" id="PR00623">
    <property type="entry name" value="HISTONEH4"/>
</dbReference>
<evidence type="ECO:0000256" key="4">
    <source>
        <dbReference type="ARBA" id="ARBA00022454"/>
    </source>
</evidence>
<evidence type="ECO:0000256" key="2">
    <source>
        <dbReference type="ARBA" id="ARBA00004286"/>
    </source>
</evidence>
<dbReference type="GO" id="GO:0046982">
    <property type="term" value="F:protein heterodimerization activity"/>
    <property type="evidence" value="ECO:0007669"/>
    <property type="project" value="InterPro"/>
</dbReference>
<reference evidence="9 10" key="1">
    <citation type="submission" date="2024-01" db="EMBL/GenBank/DDBJ databases">
        <title>Genome assemblies of Stephania.</title>
        <authorList>
            <person name="Yang L."/>
        </authorList>
    </citation>
    <scope>NUCLEOTIDE SEQUENCE [LARGE SCALE GENOMIC DNA]</scope>
    <source>
        <strain evidence="9">QJT</strain>
        <tissue evidence="9">Leaf</tissue>
    </source>
</reference>
<protein>
    <recommendedName>
        <fullName evidence="11">Histone H4</fullName>
    </recommendedName>
</protein>
<evidence type="ECO:0000313" key="9">
    <source>
        <dbReference type="EMBL" id="KAK9130887.1"/>
    </source>
</evidence>
<dbReference type="InterPro" id="IPR001951">
    <property type="entry name" value="Histone_H4"/>
</dbReference>
<evidence type="ECO:0000313" key="10">
    <source>
        <dbReference type="Proteomes" id="UP001417504"/>
    </source>
</evidence>
<dbReference type="GO" id="GO:0000786">
    <property type="term" value="C:nucleosome"/>
    <property type="evidence" value="ECO:0007669"/>
    <property type="project" value="UniProtKB-KW"/>
</dbReference>
<evidence type="ECO:0000256" key="5">
    <source>
        <dbReference type="ARBA" id="ARBA00023125"/>
    </source>
</evidence>
<gene>
    <name evidence="9" type="ORF">Sjap_011374</name>
</gene>
<dbReference type="Proteomes" id="UP001417504">
    <property type="component" value="Unassembled WGS sequence"/>
</dbReference>
<evidence type="ECO:0000256" key="6">
    <source>
        <dbReference type="ARBA" id="ARBA00023242"/>
    </source>
</evidence>
<accession>A0AAP0JB01</accession>
<proteinExistence type="inferred from homology"/>
<dbReference type="Pfam" id="PF09072">
    <property type="entry name" value="TMA7"/>
    <property type="match status" value="1"/>
</dbReference>
<comment type="caution">
    <text evidence="9">The sequence shown here is derived from an EMBL/GenBank/DDBJ whole genome shotgun (WGS) entry which is preliminary data.</text>
</comment>